<evidence type="ECO:0000256" key="4">
    <source>
        <dbReference type="ARBA" id="ARBA00023136"/>
    </source>
</evidence>
<feature type="transmembrane region" description="Helical" evidence="6">
    <location>
        <begin position="216"/>
        <end position="242"/>
    </location>
</feature>
<dbReference type="Gene3D" id="3.30.750.24">
    <property type="entry name" value="STAS domain"/>
    <property type="match status" value="1"/>
</dbReference>
<evidence type="ECO:0000256" key="3">
    <source>
        <dbReference type="ARBA" id="ARBA00022989"/>
    </source>
</evidence>
<keyword evidence="2 6" id="KW-0812">Transmembrane</keyword>
<keyword evidence="9" id="KW-1185">Reference proteome</keyword>
<dbReference type="PROSITE" id="PS50801">
    <property type="entry name" value="STAS"/>
    <property type="match status" value="1"/>
</dbReference>
<evidence type="ECO:0000256" key="2">
    <source>
        <dbReference type="ARBA" id="ARBA00022692"/>
    </source>
</evidence>
<evidence type="ECO:0000256" key="6">
    <source>
        <dbReference type="SAM" id="Phobius"/>
    </source>
</evidence>
<dbReference type="PROSITE" id="PS01130">
    <property type="entry name" value="SLC26A"/>
    <property type="match status" value="1"/>
</dbReference>
<comment type="caution">
    <text evidence="8">The sequence shown here is derived from an EMBL/GenBank/DDBJ whole genome shotgun (WGS) entry which is preliminary data.</text>
</comment>
<organism evidence="8 9">
    <name type="scientific">Hypsibius exemplaris</name>
    <name type="common">Freshwater tardigrade</name>
    <dbReference type="NCBI Taxonomy" id="2072580"/>
    <lineage>
        <taxon>Eukaryota</taxon>
        <taxon>Metazoa</taxon>
        <taxon>Ecdysozoa</taxon>
        <taxon>Tardigrada</taxon>
        <taxon>Eutardigrada</taxon>
        <taxon>Parachela</taxon>
        <taxon>Hypsibioidea</taxon>
        <taxon>Hypsibiidae</taxon>
        <taxon>Hypsibius</taxon>
    </lineage>
</organism>
<dbReference type="InterPro" id="IPR036513">
    <property type="entry name" value="STAS_dom_sf"/>
</dbReference>
<proteinExistence type="predicted"/>
<feature type="transmembrane region" description="Helical" evidence="6">
    <location>
        <begin position="483"/>
        <end position="504"/>
    </location>
</feature>
<feature type="transmembrane region" description="Helical" evidence="6">
    <location>
        <begin position="457"/>
        <end position="477"/>
    </location>
</feature>
<evidence type="ECO:0000256" key="1">
    <source>
        <dbReference type="ARBA" id="ARBA00004141"/>
    </source>
</evidence>
<name>A0A1W0WEK2_HYPEX</name>
<dbReference type="SUPFAM" id="SSF52091">
    <property type="entry name" value="SpoIIaa-like"/>
    <property type="match status" value="1"/>
</dbReference>
<feature type="transmembrane region" description="Helical" evidence="6">
    <location>
        <begin position="119"/>
        <end position="142"/>
    </location>
</feature>
<evidence type="ECO:0000313" key="9">
    <source>
        <dbReference type="Proteomes" id="UP000192578"/>
    </source>
</evidence>
<dbReference type="PANTHER" id="PTHR11814">
    <property type="entry name" value="SULFATE TRANSPORTER"/>
    <property type="match status" value="1"/>
</dbReference>
<dbReference type="OrthoDB" id="288203at2759"/>
<gene>
    <name evidence="8" type="ORF">BV898_12155</name>
</gene>
<reference evidence="9" key="1">
    <citation type="submission" date="2017-01" db="EMBL/GenBank/DDBJ databases">
        <title>Comparative genomics of anhydrobiosis in the tardigrade Hypsibius dujardini.</title>
        <authorList>
            <person name="Yoshida Y."/>
            <person name="Koutsovoulos G."/>
            <person name="Laetsch D."/>
            <person name="Stevens L."/>
            <person name="Kumar S."/>
            <person name="Horikawa D."/>
            <person name="Ishino K."/>
            <person name="Komine S."/>
            <person name="Tomita M."/>
            <person name="Blaxter M."/>
            <person name="Arakawa K."/>
        </authorList>
    </citation>
    <scope>NUCLEOTIDE SEQUENCE [LARGE SCALE GENOMIC DNA]</scope>
    <source>
        <strain evidence="9">Z151</strain>
    </source>
</reference>
<dbReference type="InterPro" id="IPR002645">
    <property type="entry name" value="STAS_dom"/>
</dbReference>
<protein>
    <submittedName>
        <fullName evidence="8">Solute carrier family 26 member 6</fullName>
    </submittedName>
</protein>
<dbReference type="GO" id="GO:0008271">
    <property type="term" value="F:secondary active sulfate transmembrane transporter activity"/>
    <property type="evidence" value="ECO:0007669"/>
    <property type="project" value="InterPro"/>
</dbReference>
<dbReference type="EMBL" id="MTYJ01000120">
    <property type="protein sequence ID" value="OQV13612.1"/>
    <property type="molecule type" value="Genomic_DNA"/>
</dbReference>
<accession>A0A1W0WEK2</accession>
<keyword evidence="3 6" id="KW-1133">Transmembrane helix</keyword>
<sequence length="799" mass="88291">MDTPLKQDESCGDDAPTTKLQRTSSLRSHNNILVSRPIFNQDNFGRCEEARVVGKANSPWKKFKRRINQKASKIRHWHPTIGGLLLATVKGLFPVLSWLPKYQIRRDLPKDLLSGSIVWIMSIPAGMAYSLLASMPAIFGLYTSFFPSLIYSVMATSKHVSIGVFAIVSIMTGKVVQQYALPNRAVSMLTAANISIASSTRDVASDVTSHLESRIAVMICVTLAVGIWQVLMGTFGLGYMGVYLSDQLVTGFTAGTAVHVLTSQLKSIFGLRRMRDFNGPLKIIYTWVEFFSAIRYTHFPTLIISAVCLNFLLLIKYGFNENKWTQSHFPCHIHLPGELLTVIFGILASYYLDLGHSYGVDIVGFIPLGLPKPRVPDLSILPAFAMDTFAIAIVSFAVQLSFAKMYSMKHKYPVDPNQELRALGCGNIFGGFFQCLPSSAFLGRVATQASVGGESQVVSIFAAGLMLIVLLFLGNLLEPLPKACLGCIIAVALIGIFKDIRLVWKLSKISAMDASVFLISLLAVVILDVDIGLALAVGWSLLTVVLRTQRPDVPILGRALHTDIYRRVNDYKSVAEVDGCKIIGFNAPLYFANADYFLRKVRAITHLNQYHFPDEQQNPTPKQVKDHDSPTIPFTDNQPPVPHHSILALPKFHLPHLHHHTTSQEPSIENEFVTAVKPDGTTITDAATWTAGYFDQPIKHIILDCSSISFIDINGVQAVKDLAGQCAATNMTFFLASCKPEVIDMLMLCGYSKDLTANHIFMHVHDAVIQALRDNEGWRGEARRKLVVQSCSRPINLSN</sequence>
<feature type="transmembrane region" description="Helical" evidence="6">
    <location>
        <begin position="80"/>
        <end position="99"/>
    </location>
</feature>
<dbReference type="InterPro" id="IPR001902">
    <property type="entry name" value="SLC26A/SulP_fam"/>
</dbReference>
<dbReference type="InterPro" id="IPR011547">
    <property type="entry name" value="SLC26A/SulP_dom"/>
</dbReference>
<evidence type="ECO:0000259" key="7">
    <source>
        <dbReference type="PROSITE" id="PS50801"/>
    </source>
</evidence>
<feature type="transmembrane region" description="Helical" evidence="6">
    <location>
        <begin position="149"/>
        <end position="173"/>
    </location>
</feature>
<feature type="transmembrane region" description="Helical" evidence="6">
    <location>
        <begin position="516"/>
        <end position="542"/>
    </location>
</feature>
<evidence type="ECO:0000313" key="8">
    <source>
        <dbReference type="EMBL" id="OQV13612.1"/>
    </source>
</evidence>
<feature type="transmembrane region" description="Helical" evidence="6">
    <location>
        <begin position="331"/>
        <end position="352"/>
    </location>
</feature>
<keyword evidence="4 6" id="KW-0472">Membrane</keyword>
<dbReference type="InterPro" id="IPR018045">
    <property type="entry name" value="S04_transporter_CS"/>
</dbReference>
<dbReference type="Pfam" id="PF00916">
    <property type="entry name" value="Sulfate_transp"/>
    <property type="match status" value="1"/>
</dbReference>
<feature type="transmembrane region" description="Helical" evidence="6">
    <location>
        <begin position="302"/>
        <end position="319"/>
    </location>
</feature>
<dbReference type="Pfam" id="PF01740">
    <property type="entry name" value="STAS"/>
    <property type="match status" value="1"/>
</dbReference>
<dbReference type="GO" id="GO:0016020">
    <property type="term" value="C:membrane"/>
    <property type="evidence" value="ECO:0007669"/>
    <property type="project" value="UniProtKB-SubCell"/>
</dbReference>
<feature type="domain" description="STAS" evidence="7">
    <location>
        <begin position="570"/>
        <end position="771"/>
    </location>
</feature>
<feature type="transmembrane region" description="Helical" evidence="6">
    <location>
        <begin position="380"/>
        <end position="402"/>
    </location>
</feature>
<feature type="region of interest" description="Disordered" evidence="5">
    <location>
        <begin position="1"/>
        <end position="22"/>
    </location>
</feature>
<evidence type="ECO:0000256" key="5">
    <source>
        <dbReference type="SAM" id="MobiDB-lite"/>
    </source>
</evidence>
<dbReference type="NCBIfam" id="TIGR00815">
    <property type="entry name" value="sulP"/>
    <property type="match status" value="1"/>
</dbReference>
<dbReference type="CDD" id="cd07042">
    <property type="entry name" value="STAS_SulP_like_sulfate_transporter"/>
    <property type="match status" value="1"/>
</dbReference>
<comment type="subcellular location">
    <subcellularLocation>
        <location evidence="1">Membrane</location>
        <topology evidence="1">Multi-pass membrane protein</topology>
    </subcellularLocation>
</comment>
<dbReference type="AlphaFoldDB" id="A0A1W0WEK2"/>
<dbReference type="Proteomes" id="UP000192578">
    <property type="component" value="Unassembled WGS sequence"/>
</dbReference>